<comment type="similarity">
    <text evidence="1 5 6">Belongs to the universal ribosomal protein uL24 family.</text>
</comment>
<comment type="subunit">
    <text evidence="5">Part of the 50S ribosomal subunit.</text>
</comment>
<dbReference type="InterPro" id="IPR057264">
    <property type="entry name" value="Ribosomal_uL24_C"/>
</dbReference>
<dbReference type="Pfam" id="PF17136">
    <property type="entry name" value="ribosomal_L24"/>
    <property type="match status" value="1"/>
</dbReference>
<dbReference type="InterPro" id="IPR005824">
    <property type="entry name" value="KOW"/>
</dbReference>
<evidence type="ECO:0000256" key="5">
    <source>
        <dbReference type="HAMAP-Rule" id="MF_01326"/>
    </source>
</evidence>
<dbReference type="Pfam" id="PF00467">
    <property type="entry name" value="KOW"/>
    <property type="match status" value="1"/>
</dbReference>
<feature type="domain" description="KOW" evidence="7">
    <location>
        <begin position="6"/>
        <end position="33"/>
    </location>
</feature>
<organism evidence="8">
    <name type="scientific">Oceaniferula spumae</name>
    <dbReference type="NCBI Taxonomy" id="2979115"/>
    <lineage>
        <taxon>Bacteria</taxon>
        <taxon>Pseudomonadati</taxon>
        <taxon>Verrucomicrobiota</taxon>
        <taxon>Verrucomicrobiia</taxon>
        <taxon>Verrucomicrobiales</taxon>
        <taxon>Verrucomicrobiaceae</taxon>
        <taxon>Oceaniferula</taxon>
    </lineage>
</organism>
<evidence type="ECO:0000259" key="7">
    <source>
        <dbReference type="SMART" id="SM00739"/>
    </source>
</evidence>
<dbReference type="HAMAP" id="MF_01326_B">
    <property type="entry name" value="Ribosomal_uL24_B"/>
    <property type="match status" value="1"/>
</dbReference>
<dbReference type="SUPFAM" id="SSF50104">
    <property type="entry name" value="Translation proteins SH3-like domain"/>
    <property type="match status" value="1"/>
</dbReference>
<dbReference type="InterPro" id="IPR003256">
    <property type="entry name" value="Ribosomal_uL24"/>
</dbReference>
<keyword evidence="2 5" id="KW-0689">Ribosomal protein</keyword>
<dbReference type="GO" id="GO:1990904">
    <property type="term" value="C:ribonucleoprotein complex"/>
    <property type="evidence" value="ECO:0007669"/>
    <property type="project" value="UniProtKB-KW"/>
</dbReference>
<name>A0AAT9FRZ7_9BACT</name>
<evidence type="ECO:0000256" key="2">
    <source>
        <dbReference type="ARBA" id="ARBA00022980"/>
    </source>
</evidence>
<dbReference type="GO" id="GO:0003735">
    <property type="term" value="F:structural constituent of ribosome"/>
    <property type="evidence" value="ECO:0007669"/>
    <property type="project" value="InterPro"/>
</dbReference>
<dbReference type="SMART" id="SM00739">
    <property type="entry name" value="KOW"/>
    <property type="match status" value="1"/>
</dbReference>
<keyword evidence="3 5" id="KW-0687">Ribonucleoprotein</keyword>
<dbReference type="PANTHER" id="PTHR12903">
    <property type="entry name" value="MITOCHONDRIAL RIBOSOMAL PROTEIN L24"/>
    <property type="match status" value="1"/>
</dbReference>
<comment type="function">
    <text evidence="5">One of two assembly initiator proteins, it binds directly to the 5'-end of the 23S rRNA, where it nucleates assembly of the 50S subunit.</text>
</comment>
<dbReference type="AlphaFoldDB" id="A0AAT9FRZ7"/>
<protein>
    <recommendedName>
        <fullName evidence="4 5">Large ribosomal subunit protein uL24</fullName>
    </recommendedName>
</protein>
<proteinExistence type="inferred from homology"/>
<dbReference type="InterPro" id="IPR041988">
    <property type="entry name" value="Ribosomal_uL24_KOW"/>
</dbReference>
<accession>A0AAT9FRZ7</accession>
<dbReference type="GO" id="GO:0005840">
    <property type="term" value="C:ribosome"/>
    <property type="evidence" value="ECO:0007669"/>
    <property type="project" value="UniProtKB-KW"/>
</dbReference>
<dbReference type="KEGG" id="osu:NT6N_38030"/>
<dbReference type="GO" id="GO:0019843">
    <property type="term" value="F:rRNA binding"/>
    <property type="evidence" value="ECO:0007669"/>
    <property type="project" value="UniProtKB-UniRule"/>
</dbReference>
<dbReference type="EMBL" id="AP026866">
    <property type="protein sequence ID" value="BDS08763.1"/>
    <property type="molecule type" value="Genomic_DNA"/>
</dbReference>
<evidence type="ECO:0000256" key="1">
    <source>
        <dbReference type="ARBA" id="ARBA00010618"/>
    </source>
</evidence>
<dbReference type="InterPro" id="IPR014722">
    <property type="entry name" value="Rib_uL2_dom2"/>
</dbReference>
<evidence type="ECO:0000313" key="8">
    <source>
        <dbReference type="EMBL" id="BDS08763.1"/>
    </source>
</evidence>
<sequence length="76" mass="8023">MRIKTHVAKGDTVEVIAGNHKGKQGTVLSVNATKGQVVVEGARVIKKAVRKSEQHPDGGILEQDGPIAISNVKKIS</sequence>
<comment type="function">
    <text evidence="5">One of the proteins that surrounds the polypeptide exit tunnel on the outside of the subunit.</text>
</comment>
<gene>
    <name evidence="5 8" type="primary">rplX</name>
    <name evidence="8" type="ORF">NT6N_38030</name>
</gene>
<keyword evidence="5" id="KW-0699">rRNA-binding</keyword>
<dbReference type="GO" id="GO:0006412">
    <property type="term" value="P:translation"/>
    <property type="evidence" value="ECO:0007669"/>
    <property type="project" value="UniProtKB-UniRule"/>
</dbReference>
<evidence type="ECO:0000256" key="6">
    <source>
        <dbReference type="RuleBase" id="RU003477"/>
    </source>
</evidence>
<dbReference type="NCBIfam" id="TIGR01079">
    <property type="entry name" value="rplX_bact"/>
    <property type="match status" value="1"/>
</dbReference>
<evidence type="ECO:0000256" key="4">
    <source>
        <dbReference type="ARBA" id="ARBA00035206"/>
    </source>
</evidence>
<dbReference type="CDD" id="cd06089">
    <property type="entry name" value="KOW_RPL26"/>
    <property type="match status" value="1"/>
</dbReference>
<reference evidence="8" key="1">
    <citation type="submission" date="2024-07" db="EMBL/GenBank/DDBJ databases">
        <title>Complete genome sequence of Verrucomicrobiaceae bacterium NT6N.</title>
        <authorList>
            <person name="Huang C."/>
            <person name="Takami H."/>
            <person name="Hamasaki K."/>
        </authorList>
    </citation>
    <scope>NUCLEOTIDE SEQUENCE</scope>
    <source>
        <strain evidence="8">NT6N</strain>
    </source>
</reference>
<dbReference type="PROSITE" id="PS01108">
    <property type="entry name" value="RIBOSOMAL_L24"/>
    <property type="match status" value="1"/>
</dbReference>
<dbReference type="InterPro" id="IPR008991">
    <property type="entry name" value="Translation_prot_SH3-like_sf"/>
</dbReference>
<evidence type="ECO:0000256" key="3">
    <source>
        <dbReference type="ARBA" id="ARBA00023274"/>
    </source>
</evidence>
<dbReference type="Gene3D" id="2.30.30.30">
    <property type="match status" value="1"/>
</dbReference>
<keyword evidence="5" id="KW-0694">RNA-binding</keyword>
<dbReference type="InterPro" id="IPR005825">
    <property type="entry name" value="Ribosomal_uL24_CS"/>
</dbReference>